<dbReference type="AlphaFoldDB" id="A0A1G1Y3Q7"/>
<keyword evidence="5 10" id="KW-0812">Transmembrane</keyword>
<dbReference type="InterPro" id="IPR005665">
    <property type="entry name" value="SecF_bac"/>
</dbReference>
<comment type="subcellular location">
    <subcellularLocation>
        <location evidence="1 10">Cell membrane</location>
        <topology evidence="1 10">Multi-pass membrane protein</topology>
    </subcellularLocation>
</comment>
<evidence type="ECO:0000256" key="5">
    <source>
        <dbReference type="ARBA" id="ARBA00022692"/>
    </source>
</evidence>
<keyword evidence="3 10" id="KW-1003">Cell membrane</keyword>
<dbReference type="PANTHER" id="PTHR30081:SF8">
    <property type="entry name" value="PROTEIN TRANSLOCASE SUBUNIT SECF"/>
    <property type="match status" value="1"/>
</dbReference>
<accession>A0A1G1Y3Q7</accession>
<keyword evidence="8 10" id="KW-0811">Translocation</keyword>
<name>A0A1G1Y3Q7_9BACT</name>
<dbReference type="Gene3D" id="1.20.1640.10">
    <property type="entry name" value="Multidrug efflux transporter AcrB transmembrane domain"/>
    <property type="match status" value="1"/>
</dbReference>
<evidence type="ECO:0000256" key="8">
    <source>
        <dbReference type="ARBA" id="ARBA00023010"/>
    </source>
</evidence>
<dbReference type="STRING" id="1797535.A2744_03335"/>
<feature type="transmembrane region" description="Helical" evidence="10">
    <location>
        <begin position="12"/>
        <end position="35"/>
    </location>
</feature>
<feature type="transmembrane region" description="Helical" evidence="10">
    <location>
        <begin position="134"/>
        <end position="153"/>
    </location>
</feature>
<dbReference type="GO" id="GO:0015450">
    <property type="term" value="F:protein-transporting ATPase activity"/>
    <property type="evidence" value="ECO:0007669"/>
    <property type="project" value="InterPro"/>
</dbReference>
<dbReference type="PRINTS" id="PR01755">
    <property type="entry name" value="SECFTRNLCASE"/>
</dbReference>
<keyword evidence="7 10" id="KW-1133">Transmembrane helix</keyword>
<dbReference type="GO" id="GO:0005886">
    <property type="term" value="C:plasma membrane"/>
    <property type="evidence" value="ECO:0007669"/>
    <property type="project" value="UniProtKB-SubCell"/>
</dbReference>
<sequence>MIAIIKIRKIWYTFSALAFIAAIVATILWGLNFGIDFTGGGLMEVSFTEQRPTHQAVTDALVSIGLNNTSIQPVGDQGLILRFKDVDEETHQKILTTLEEAFDKNTDGSDRGTFEEKKFSSIGPIMGQELKTKTIWALILANIAIIIYVGLAFRKVSRPVASWKYGVIAVIALIHDVFITVGFFAFFGHFYGIEINAPFIAALLTILGFSVHDTIVVFDRTRENLTKQHGEDFEAIVEKSVNQTITRSINTSLTVLLTLFSIMIFGGPTIRDFVLALIIGVTFGTYSSIFVASPLLVTWERFSAKKS</sequence>
<dbReference type="InterPro" id="IPR022813">
    <property type="entry name" value="SecD/SecF_arch_bac"/>
</dbReference>
<dbReference type="Proteomes" id="UP000178240">
    <property type="component" value="Unassembled WGS sequence"/>
</dbReference>
<evidence type="ECO:0000256" key="3">
    <source>
        <dbReference type="ARBA" id="ARBA00022475"/>
    </source>
</evidence>
<comment type="function">
    <text evidence="10">Part of the Sec protein translocase complex. Interacts with the SecYEG preprotein conducting channel. SecDF uses the proton motive force (PMF) to complete protein translocation after the ATP-dependent function of SecA.</text>
</comment>
<comment type="similarity">
    <text evidence="10">Belongs to the SecD/SecF family. SecF subfamily.</text>
</comment>
<organism evidence="12 13">
    <name type="scientific">Candidatus Buchananbacteria bacterium RIFCSPHIGHO2_01_FULL_44_11</name>
    <dbReference type="NCBI Taxonomy" id="1797535"/>
    <lineage>
        <taxon>Bacteria</taxon>
        <taxon>Candidatus Buchananiibacteriota</taxon>
    </lineage>
</organism>
<dbReference type="PROSITE" id="PS50156">
    <property type="entry name" value="SSD"/>
    <property type="match status" value="1"/>
</dbReference>
<comment type="subunit">
    <text evidence="10">Forms a complex with SecD. Part of the essential Sec protein translocation apparatus which comprises SecA, SecYEG and auxiliary proteins SecDF. Other proteins may also be involved.</text>
</comment>
<keyword evidence="9 10" id="KW-0472">Membrane</keyword>
<evidence type="ECO:0000313" key="13">
    <source>
        <dbReference type="Proteomes" id="UP000178240"/>
    </source>
</evidence>
<dbReference type="NCBIfam" id="TIGR00966">
    <property type="entry name" value="transloc_SecF"/>
    <property type="match status" value="1"/>
</dbReference>
<evidence type="ECO:0000256" key="4">
    <source>
        <dbReference type="ARBA" id="ARBA00022519"/>
    </source>
</evidence>
<dbReference type="NCBIfam" id="TIGR00916">
    <property type="entry name" value="2A0604s01"/>
    <property type="match status" value="1"/>
</dbReference>
<feature type="transmembrane region" description="Helical" evidence="10">
    <location>
        <begin position="165"/>
        <end position="187"/>
    </location>
</feature>
<dbReference type="Pfam" id="PF02355">
    <property type="entry name" value="SecD_SecF_C"/>
    <property type="match status" value="1"/>
</dbReference>
<dbReference type="SUPFAM" id="SSF82866">
    <property type="entry name" value="Multidrug efflux transporter AcrB transmembrane domain"/>
    <property type="match status" value="1"/>
</dbReference>
<evidence type="ECO:0000256" key="1">
    <source>
        <dbReference type="ARBA" id="ARBA00004651"/>
    </source>
</evidence>
<dbReference type="InterPro" id="IPR048634">
    <property type="entry name" value="SecD_SecF_C"/>
</dbReference>
<dbReference type="EMBL" id="MHIE01000003">
    <property type="protein sequence ID" value="OGY46456.1"/>
    <property type="molecule type" value="Genomic_DNA"/>
</dbReference>
<dbReference type="GO" id="GO:0065002">
    <property type="term" value="P:intracellular protein transmembrane transport"/>
    <property type="evidence" value="ECO:0007669"/>
    <property type="project" value="UniProtKB-UniRule"/>
</dbReference>
<dbReference type="HAMAP" id="MF_01464_B">
    <property type="entry name" value="SecF_B"/>
    <property type="match status" value="1"/>
</dbReference>
<evidence type="ECO:0000256" key="2">
    <source>
        <dbReference type="ARBA" id="ARBA00022448"/>
    </source>
</evidence>
<keyword evidence="2 10" id="KW-0813">Transport</keyword>
<keyword evidence="4" id="KW-0997">Cell inner membrane</keyword>
<evidence type="ECO:0000256" key="7">
    <source>
        <dbReference type="ARBA" id="ARBA00022989"/>
    </source>
</evidence>
<dbReference type="InterPro" id="IPR055344">
    <property type="entry name" value="SecD_SecF_C_bact"/>
</dbReference>
<feature type="transmembrane region" description="Helical" evidence="10">
    <location>
        <begin position="249"/>
        <end position="267"/>
    </location>
</feature>
<dbReference type="PANTHER" id="PTHR30081">
    <property type="entry name" value="PROTEIN-EXPORT MEMBRANE PROTEIN SEC"/>
    <property type="match status" value="1"/>
</dbReference>
<protein>
    <recommendedName>
        <fullName evidence="10">Protein-export membrane protein SecF</fullName>
    </recommendedName>
</protein>
<keyword evidence="6 10" id="KW-0653">Protein transport</keyword>
<evidence type="ECO:0000256" key="9">
    <source>
        <dbReference type="ARBA" id="ARBA00023136"/>
    </source>
</evidence>
<dbReference type="InterPro" id="IPR022646">
    <property type="entry name" value="SecD/SecF_CS"/>
</dbReference>
<proteinExistence type="inferred from homology"/>
<feature type="domain" description="SSD" evidence="11">
    <location>
        <begin position="134"/>
        <end position="298"/>
    </location>
</feature>
<feature type="transmembrane region" description="Helical" evidence="10">
    <location>
        <begin position="273"/>
        <end position="297"/>
    </location>
</feature>
<feature type="transmembrane region" description="Helical" evidence="10">
    <location>
        <begin position="199"/>
        <end position="218"/>
    </location>
</feature>
<reference evidence="12 13" key="1">
    <citation type="journal article" date="2016" name="Nat. Commun.">
        <title>Thousands of microbial genomes shed light on interconnected biogeochemical processes in an aquifer system.</title>
        <authorList>
            <person name="Anantharaman K."/>
            <person name="Brown C.T."/>
            <person name="Hug L.A."/>
            <person name="Sharon I."/>
            <person name="Castelle C.J."/>
            <person name="Probst A.J."/>
            <person name="Thomas B.C."/>
            <person name="Singh A."/>
            <person name="Wilkins M.J."/>
            <person name="Karaoz U."/>
            <person name="Brodie E.L."/>
            <person name="Williams K.H."/>
            <person name="Hubbard S.S."/>
            <person name="Banfield J.F."/>
        </authorList>
    </citation>
    <scope>NUCLEOTIDE SEQUENCE [LARGE SCALE GENOMIC DNA]</scope>
</reference>
<gene>
    <name evidence="10" type="primary">secF</name>
    <name evidence="12" type="ORF">A2744_03335</name>
</gene>
<comment type="caution">
    <text evidence="12">The sequence shown here is derived from an EMBL/GenBank/DDBJ whole genome shotgun (WGS) entry which is preliminary data.</text>
</comment>
<dbReference type="InterPro" id="IPR000731">
    <property type="entry name" value="SSD"/>
</dbReference>
<evidence type="ECO:0000259" key="11">
    <source>
        <dbReference type="PROSITE" id="PS50156"/>
    </source>
</evidence>
<evidence type="ECO:0000256" key="10">
    <source>
        <dbReference type="HAMAP-Rule" id="MF_01464"/>
    </source>
</evidence>
<evidence type="ECO:0000313" key="12">
    <source>
        <dbReference type="EMBL" id="OGY46456.1"/>
    </source>
</evidence>
<dbReference type="GO" id="GO:0006605">
    <property type="term" value="P:protein targeting"/>
    <property type="evidence" value="ECO:0007669"/>
    <property type="project" value="UniProtKB-UniRule"/>
</dbReference>
<dbReference type="InterPro" id="IPR022645">
    <property type="entry name" value="SecD/SecF_bac"/>
</dbReference>
<evidence type="ECO:0000256" key="6">
    <source>
        <dbReference type="ARBA" id="ARBA00022927"/>
    </source>
</evidence>
<dbReference type="GO" id="GO:0043952">
    <property type="term" value="P:protein transport by the Sec complex"/>
    <property type="evidence" value="ECO:0007669"/>
    <property type="project" value="UniProtKB-UniRule"/>
</dbReference>
<dbReference type="Pfam" id="PF07549">
    <property type="entry name" value="Sec_GG"/>
    <property type="match status" value="1"/>
</dbReference>